<dbReference type="PROSITE" id="PS51891">
    <property type="entry name" value="CENP_V_GFA"/>
    <property type="match status" value="1"/>
</dbReference>
<accession>A0A2P7BEE9</accession>
<dbReference type="PANTHER" id="PTHR33337:SF40">
    <property type="entry name" value="CENP-V_GFA DOMAIN-CONTAINING PROTEIN-RELATED"/>
    <property type="match status" value="1"/>
</dbReference>
<feature type="domain" description="CENP-V/GFA" evidence="6">
    <location>
        <begin position="2"/>
        <end position="112"/>
    </location>
</feature>
<dbReference type="InterPro" id="IPR011057">
    <property type="entry name" value="Mss4-like_sf"/>
</dbReference>
<evidence type="ECO:0000313" key="8">
    <source>
        <dbReference type="Proteomes" id="UP000241444"/>
    </source>
</evidence>
<dbReference type="RefSeq" id="WP_106713125.1">
    <property type="nucleotide sequence ID" value="NZ_PGGO01000019.1"/>
</dbReference>
<dbReference type="SUPFAM" id="SSF51316">
    <property type="entry name" value="Mss4-like"/>
    <property type="match status" value="1"/>
</dbReference>
<evidence type="ECO:0000256" key="2">
    <source>
        <dbReference type="ARBA" id="ARBA00022723"/>
    </source>
</evidence>
<evidence type="ECO:0000256" key="3">
    <source>
        <dbReference type="ARBA" id="ARBA00022833"/>
    </source>
</evidence>
<evidence type="ECO:0000256" key="4">
    <source>
        <dbReference type="ARBA" id="ARBA00023239"/>
    </source>
</evidence>
<feature type="compositionally biased region" description="Basic and acidic residues" evidence="5">
    <location>
        <begin position="137"/>
        <end position="149"/>
    </location>
</feature>
<evidence type="ECO:0000313" key="7">
    <source>
        <dbReference type="EMBL" id="PSH64795.1"/>
    </source>
</evidence>
<dbReference type="Proteomes" id="UP000241444">
    <property type="component" value="Unassembled WGS sequence"/>
</dbReference>
<keyword evidence="8" id="KW-1185">Reference proteome</keyword>
<dbReference type="AlphaFoldDB" id="A0A2P7BEE9"/>
<gene>
    <name evidence="7" type="ORF">CU102_21390</name>
</gene>
<keyword evidence="4" id="KW-0456">Lyase</keyword>
<dbReference type="GO" id="GO:0016846">
    <property type="term" value="F:carbon-sulfur lyase activity"/>
    <property type="evidence" value="ECO:0007669"/>
    <property type="project" value="InterPro"/>
</dbReference>
<comment type="caution">
    <text evidence="7">The sequence shown here is derived from an EMBL/GenBank/DDBJ whole genome shotgun (WGS) entry which is preliminary data.</text>
</comment>
<dbReference type="PANTHER" id="PTHR33337">
    <property type="entry name" value="GFA DOMAIN-CONTAINING PROTEIN"/>
    <property type="match status" value="1"/>
</dbReference>
<protein>
    <submittedName>
        <fullName evidence="7">Aldehyde-activating protein</fullName>
    </submittedName>
</protein>
<dbReference type="GO" id="GO:0046872">
    <property type="term" value="F:metal ion binding"/>
    <property type="evidence" value="ECO:0007669"/>
    <property type="project" value="UniProtKB-KW"/>
</dbReference>
<organism evidence="7 8">
    <name type="scientific">Phyllobacterium brassicacearum</name>
    <dbReference type="NCBI Taxonomy" id="314235"/>
    <lineage>
        <taxon>Bacteria</taxon>
        <taxon>Pseudomonadati</taxon>
        <taxon>Pseudomonadota</taxon>
        <taxon>Alphaproteobacteria</taxon>
        <taxon>Hyphomicrobiales</taxon>
        <taxon>Phyllobacteriaceae</taxon>
        <taxon>Phyllobacterium</taxon>
    </lineage>
</organism>
<keyword evidence="3" id="KW-0862">Zinc</keyword>
<dbReference type="InterPro" id="IPR006913">
    <property type="entry name" value="CENP-V/GFA"/>
</dbReference>
<dbReference type="Gene3D" id="3.90.1590.10">
    <property type="entry name" value="glutathione-dependent formaldehyde- activating enzyme (gfa)"/>
    <property type="match status" value="1"/>
</dbReference>
<evidence type="ECO:0000256" key="5">
    <source>
        <dbReference type="SAM" id="MobiDB-lite"/>
    </source>
</evidence>
<proteinExistence type="inferred from homology"/>
<dbReference type="Pfam" id="PF04828">
    <property type="entry name" value="GFA"/>
    <property type="match status" value="1"/>
</dbReference>
<evidence type="ECO:0000256" key="1">
    <source>
        <dbReference type="ARBA" id="ARBA00005495"/>
    </source>
</evidence>
<keyword evidence="2" id="KW-0479">Metal-binding</keyword>
<sequence length="149" mass="16339">MRVATCRCGQLKATCEGEPVRVSVCHCLDCQKRTGSAFAAQARWPDERVRVTGEFRTWVRVADSGHKATYQFCSACGSTVANIIEGWPGVTAVPLGAFADPSFPAPKFSVYEHRKHVWTTVLGEEVEHSSTPSTRRRPSDGFHDAAADK</sequence>
<reference evidence="8" key="1">
    <citation type="submission" date="2017-11" db="EMBL/GenBank/DDBJ databases">
        <authorList>
            <person name="Kuznetsova I."/>
            <person name="Sazanova A."/>
            <person name="Chirak E."/>
            <person name="Safronova V."/>
            <person name="Willems A."/>
        </authorList>
    </citation>
    <scope>NUCLEOTIDE SEQUENCE [LARGE SCALE GENOMIC DNA]</scope>
    <source>
        <strain evidence="8">STM 196</strain>
    </source>
</reference>
<comment type="similarity">
    <text evidence="1">Belongs to the Gfa family.</text>
</comment>
<name>A0A2P7BEE9_9HYPH</name>
<feature type="region of interest" description="Disordered" evidence="5">
    <location>
        <begin position="124"/>
        <end position="149"/>
    </location>
</feature>
<dbReference type="OrthoDB" id="9807246at2"/>
<evidence type="ECO:0000259" key="6">
    <source>
        <dbReference type="PROSITE" id="PS51891"/>
    </source>
</evidence>
<dbReference type="EMBL" id="PGGO01000019">
    <property type="protein sequence ID" value="PSH64795.1"/>
    <property type="molecule type" value="Genomic_DNA"/>
</dbReference>